<dbReference type="GO" id="GO:0003676">
    <property type="term" value="F:nucleic acid binding"/>
    <property type="evidence" value="ECO:0007669"/>
    <property type="project" value="InterPro"/>
</dbReference>
<dbReference type="Proteomes" id="UP000694380">
    <property type="component" value="Unplaced"/>
</dbReference>
<name>A0A8C3HNC2_CHRPI</name>
<protein>
    <recommendedName>
        <fullName evidence="3">CCHC-type domain-containing protein</fullName>
    </recommendedName>
</protein>
<sequence>GAPWVFWGCGAAGAGGGAAGGEGWRGWGHGPQSARARRPVAKACYACGQAGHLKRDWCPIPQVGRGGREPRRLRACWACGRREHLERECPSPRNTAQGNPGRVGPVKDKRKILRPGTAQRWDWTMSQGVCWLGKMW</sequence>
<keyword evidence="1" id="KW-0862">Zinc</keyword>
<dbReference type="GeneTree" id="ENSGT00950000185044"/>
<evidence type="ECO:0000259" key="3">
    <source>
        <dbReference type="PROSITE" id="PS50158"/>
    </source>
</evidence>
<dbReference type="GO" id="GO:0008270">
    <property type="term" value="F:zinc ion binding"/>
    <property type="evidence" value="ECO:0007669"/>
    <property type="project" value="UniProtKB-KW"/>
</dbReference>
<dbReference type="SMART" id="SM00343">
    <property type="entry name" value="ZnF_C2HC"/>
    <property type="match status" value="2"/>
</dbReference>
<evidence type="ECO:0000256" key="2">
    <source>
        <dbReference type="SAM" id="MobiDB-lite"/>
    </source>
</evidence>
<keyword evidence="5" id="KW-1185">Reference proteome</keyword>
<dbReference type="Pfam" id="PF00098">
    <property type="entry name" value="zf-CCHC"/>
    <property type="match status" value="2"/>
</dbReference>
<accession>A0A8C3HNC2</accession>
<dbReference type="Gene3D" id="4.10.60.10">
    <property type="entry name" value="Zinc finger, CCHC-type"/>
    <property type="match status" value="1"/>
</dbReference>
<evidence type="ECO:0000256" key="1">
    <source>
        <dbReference type="PROSITE-ProRule" id="PRU00047"/>
    </source>
</evidence>
<dbReference type="InterPro" id="IPR036875">
    <property type="entry name" value="Znf_CCHC_sf"/>
</dbReference>
<proteinExistence type="predicted"/>
<feature type="domain" description="CCHC-type" evidence="3">
    <location>
        <begin position="44"/>
        <end position="56"/>
    </location>
</feature>
<reference evidence="4" key="1">
    <citation type="submission" date="2025-08" db="UniProtKB">
        <authorList>
            <consortium name="Ensembl"/>
        </authorList>
    </citation>
    <scope>IDENTIFICATION</scope>
</reference>
<dbReference type="PROSITE" id="PS50158">
    <property type="entry name" value="ZF_CCHC"/>
    <property type="match status" value="2"/>
</dbReference>
<evidence type="ECO:0000313" key="5">
    <source>
        <dbReference type="Proteomes" id="UP000694380"/>
    </source>
</evidence>
<feature type="region of interest" description="Disordered" evidence="2">
    <location>
        <begin position="89"/>
        <end position="115"/>
    </location>
</feature>
<dbReference type="AlphaFoldDB" id="A0A8C3HNC2"/>
<evidence type="ECO:0000313" key="4">
    <source>
        <dbReference type="Ensembl" id="ENSCPBP00000020684.1"/>
    </source>
</evidence>
<feature type="domain" description="CCHC-type" evidence="3">
    <location>
        <begin position="76"/>
        <end position="91"/>
    </location>
</feature>
<dbReference type="Ensembl" id="ENSCPBT00000024346.1">
    <property type="protein sequence ID" value="ENSCPBP00000020684.1"/>
    <property type="gene ID" value="ENSCPBG00000014872.1"/>
</dbReference>
<reference evidence="4" key="2">
    <citation type="submission" date="2025-09" db="UniProtKB">
        <authorList>
            <consortium name="Ensembl"/>
        </authorList>
    </citation>
    <scope>IDENTIFICATION</scope>
</reference>
<dbReference type="SUPFAM" id="SSF57756">
    <property type="entry name" value="Retrovirus zinc finger-like domains"/>
    <property type="match status" value="1"/>
</dbReference>
<keyword evidence="1" id="KW-0863">Zinc-finger</keyword>
<organism evidence="4 5">
    <name type="scientific">Chrysemys picta bellii</name>
    <name type="common">Western painted turtle</name>
    <name type="synonym">Emys bellii</name>
    <dbReference type="NCBI Taxonomy" id="8478"/>
    <lineage>
        <taxon>Eukaryota</taxon>
        <taxon>Metazoa</taxon>
        <taxon>Chordata</taxon>
        <taxon>Craniata</taxon>
        <taxon>Vertebrata</taxon>
        <taxon>Euteleostomi</taxon>
        <taxon>Archelosauria</taxon>
        <taxon>Testudinata</taxon>
        <taxon>Testudines</taxon>
        <taxon>Cryptodira</taxon>
        <taxon>Durocryptodira</taxon>
        <taxon>Testudinoidea</taxon>
        <taxon>Emydidae</taxon>
        <taxon>Chrysemys</taxon>
    </lineage>
</organism>
<dbReference type="InterPro" id="IPR001878">
    <property type="entry name" value="Znf_CCHC"/>
</dbReference>
<keyword evidence="1" id="KW-0479">Metal-binding</keyword>